<protein>
    <submittedName>
        <fullName evidence="2">Heterokaryon incompatibility protein 6, OR allele</fullName>
    </submittedName>
</protein>
<organism evidence="2 3">
    <name type="scientific">Cytospora mali</name>
    <name type="common">Apple Valsa canker fungus</name>
    <name type="synonym">Valsa mali</name>
    <dbReference type="NCBI Taxonomy" id="578113"/>
    <lineage>
        <taxon>Eukaryota</taxon>
        <taxon>Fungi</taxon>
        <taxon>Dikarya</taxon>
        <taxon>Ascomycota</taxon>
        <taxon>Pezizomycotina</taxon>
        <taxon>Sordariomycetes</taxon>
        <taxon>Sordariomycetidae</taxon>
        <taxon>Diaporthales</taxon>
        <taxon>Cytosporaceae</taxon>
        <taxon>Cytospora</taxon>
    </lineage>
</organism>
<proteinExistence type="predicted"/>
<name>A0A194W3A1_CYTMA</name>
<keyword evidence="3" id="KW-1185">Reference proteome</keyword>
<dbReference type="InterPro" id="IPR052895">
    <property type="entry name" value="HetReg/Transcr_Mod"/>
</dbReference>
<dbReference type="PANTHER" id="PTHR24148">
    <property type="entry name" value="ANKYRIN REPEAT DOMAIN-CONTAINING PROTEIN 39 HOMOLOG-RELATED"/>
    <property type="match status" value="1"/>
</dbReference>
<dbReference type="InterPro" id="IPR010730">
    <property type="entry name" value="HET"/>
</dbReference>
<sequence length="488" mass="56061">MTESVSRESSTSADVDRYEYSSLSGPNDIRCLILKSGSGSEPLSCQLRHIKLGEGVPFEAISYVWGSRVMDYNILCDSRRVDITANLHHSLRQTRLSTRDRVLWADSICINQDNNEEKGHQVRLMGRIYSQAKRVLITLGQDERSNLYSKSAASAIRETSSRVLQTLATLDGGWNSFPFTENDDPLLSDPRWLAIEQLTAHPWFKRGWVIQEAALATEAFILWGHEEITWFEFMRMYSWSFLRARKIHHEYKFVVSGLHLGLYGLRFPNESTSYLRQESPYMRHSLDVLQASRELELDDDKDHVYAFLALPQTAGLKNLQISYDKTASDVYRDVAIWYAEKEKELLFLHYVENNENDLDSDYPSWIPQWHYCRYTVVPNQRDNSYITSHVSGDVFAQVIQSKILQTRGLTFDAIAFTSQTFSGDTTLDELGSVWVSISQYRHRWAYPGSYLFTAFFNTIVAGLIPPDINNASLDAHVRAIMPRLTGGW</sequence>
<evidence type="ECO:0000313" key="3">
    <source>
        <dbReference type="Proteomes" id="UP000078559"/>
    </source>
</evidence>
<dbReference type="EMBL" id="CM003103">
    <property type="protein sequence ID" value="KUI70563.1"/>
    <property type="molecule type" value="Genomic_DNA"/>
</dbReference>
<dbReference type="Proteomes" id="UP000078559">
    <property type="component" value="Chromosome 6"/>
</dbReference>
<dbReference type="AlphaFoldDB" id="A0A194W3A1"/>
<dbReference type="Pfam" id="PF06985">
    <property type="entry name" value="HET"/>
    <property type="match status" value="1"/>
</dbReference>
<feature type="domain" description="Heterokaryon incompatibility" evidence="1">
    <location>
        <begin position="58"/>
        <end position="212"/>
    </location>
</feature>
<dbReference type="PANTHER" id="PTHR24148:SF64">
    <property type="entry name" value="HETEROKARYON INCOMPATIBILITY DOMAIN-CONTAINING PROTEIN"/>
    <property type="match status" value="1"/>
</dbReference>
<evidence type="ECO:0000259" key="1">
    <source>
        <dbReference type="Pfam" id="PF06985"/>
    </source>
</evidence>
<gene>
    <name evidence="2" type="ORF">VM1G_06541</name>
</gene>
<reference evidence="2" key="1">
    <citation type="submission" date="2014-12" db="EMBL/GenBank/DDBJ databases">
        <title>Genome Sequence of Valsa Canker Pathogens Uncovers a Specific Adaption of Colonization on Woody Bark.</title>
        <authorList>
            <person name="Yin Z."/>
            <person name="Liu H."/>
            <person name="Gao X."/>
            <person name="Li Z."/>
            <person name="Song N."/>
            <person name="Ke X."/>
            <person name="Dai Q."/>
            <person name="Wu Y."/>
            <person name="Sun Y."/>
            <person name="Xu J.-R."/>
            <person name="Kang Z.K."/>
            <person name="Wang L."/>
            <person name="Huang L."/>
        </authorList>
    </citation>
    <scope>NUCLEOTIDE SEQUENCE [LARGE SCALE GENOMIC DNA]</scope>
    <source>
        <strain evidence="2">03-8</strain>
    </source>
</reference>
<evidence type="ECO:0000313" key="2">
    <source>
        <dbReference type="EMBL" id="KUI70563.1"/>
    </source>
</evidence>
<accession>A0A194W3A1</accession>
<dbReference type="OrthoDB" id="2157530at2759"/>